<evidence type="ECO:0008006" key="4">
    <source>
        <dbReference type="Google" id="ProtNLM"/>
    </source>
</evidence>
<keyword evidence="1" id="KW-0472">Membrane</keyword>
<evidence type="ECO:0000313" key="2">
    <source>
        <dbReference type="EMBL" id="PWR19855.1"/>
    </source>
</evidence>
<keyword evidence="1" id="KW-1133">Transmembrane helix</keyword>
<comment type="caution">
    <text evidence="2">The sequence shown here is derived from an EMBL/GenBank/DDBJ whole genome shotgun (WGS) entry which is preliminary data.</text>
</comment>
<dbReference type="OrthoDB" id="5739128at2"/>
<feature type="transmembrane region" description="Helical" evidence="1">
    <location>
        <begin position="58"/>
        <end position="77"/>
    </location>
</feature>
<keyword evidence="3" id="KW-1185">Reference proteome</keyword>
<dbReference type="Pfam" id="PF26512">
    <property type="entry name" value="SOI"/>
    <property type="match status" value="1"/>
</dbReference>
<name>A0A317E474_9PROT</name>
<accession>A0A317E474</accession>
<keyword evidence="1" id="KW-0812">Transmembrane</keyword>
<feature type="transmembrane region" description="Helical" evidence="1">
    <location>
        <begin position="128"/>
        <end position="152"/>
    </location>
</feature>
<evidence type="ECO:0000256" key="1">
    <source>
        <dbReference type="SAM" id="Phobius"/>
    </source>
</evidence>
<dbReference type="EMBL" id="QGLF01000004">
    <property type="protein sequence ID" value="PWR19855.1"/>
    <property type="molecule type" value="Genomic_DNA"/>
</dbReference>
<feature type="transmembrane region" description="Helical" evidence="1">
    <location>
        <begin position="89"/>
        <end position="108"/>
    </location>
</feature>
<protein>
    <recommendedName>
        <fullName evidence="4">Isomerase</fullName>
    </recommendedName>
</protein>
<dbReference type="Proteomes" id="UP000246077">
    <property type="component" value="Unassembled WGS sequence"/>
</dbReference>
<feature type="transmembrane region" description="Helical" evidence="1">
    <location>
        <begin position="12"/>
        <end position="38"/>
    </location>
</feature>
<dbReference type="InterPro" id="IPR058965">
    <property type="entry name" value="SOI/HabA-like"/>
</dbReference>
<reference evidence="3" key="1">
    <citation type="submission" date="2018-05" db="EMBL/GenBank/DDBJ databases">
        <title>Zavarzinia sp. HR-AS.</title>
        <authorList>
            <person name="Lee Y."/>
            <person name="Jeon C.O."/>
        </authorList>
    </citation>
    <scope>NUCLEOTIDE SEQUENCE [LARGE SCALE GENOMIC DNA]</scope>
    <source>
        <strain evidence="3">DSM 1231</strain>
    </source>
</reference>
<evidence type="ECO:0000313" key="3">
    <source>
        <dbReference type="Proteomes" id="UP000246077"/>
    </source>
</evidence>
<proteinExistence type="predicted"/>
<gene>
    <name evidence="2" type="ORF">DKG75_15480</name>
</gene>
<dbReference type="RefSeq" id="WP_109922030.1">
    <property type="nucleotide sequence ID" value="NZ_QGLF01000004.1"/>
</dbReference>
<sequence>MQGLSLDARRLAGHGALVVVAGLVAGFFIGFVALGGFILDPLPSARFEFPGSERGWRAMHVGSILNGVMALTVAALIDRVVGTEKVRRLIVRVLTLAIWANTLFYLAANFAANRGLSPWDNAAGPGSLWGLVAFLPAAIAAGLTIWVMLLFARAAFSAR</sequence>
<organism evidence="2 3">
    <name type="scientific">Zavarzinia compransoris</name>
    <dbReference type="NCBI Taxonomy" id="1264899"/>
    <lineage>
        <taxon>Bacteria</taxon>
        <taxon>Pseudomonadati</taxon>
        <taxon>Pseudomonadota</taxon>
        <taxon>Alphaproteobacteria</taxon>
        <taxon>Rhodospirillales</taxon>
        <taxon>Zavarziniaceae</taxon>
        <taxon>Zavarzinia</taxon>
    </lineage>
</organism>
<dbReference type="AlphaFoldDB" id="A0A317E474"/>